<name>A0ABY1VQT4_9ACTO</name>
<proteinExistence type="predicted"/>
<keyword evidence="4" id="KW-1185">Reference proteome</keyword>
<dbReference type="RefSeq" id="WP_170166867.1">
    <property type="nucleotide sequence ID" value="NZ_UAPQ01000008.1"/>
</dbReference>
<reference evidence="3 4" key="1">
    <citation type="submission" date="2018-06" db="EMBL/GenBank/DDBJ databases">
        <authorList>
            <consortium name="Pathogen Informatics"/>
            <person name="Doyle S."/>
        </authorList>
    </citation>
    <scope>NUCLEOTIDE SEQUENCE [LARGE SCALE GENOMIC DNA]</scope>
    <source>
        <strain evidence="3 4">NCTC11535</strain>
    </source>
</reference>
<dbReference type="Pfam" id="PF01381">
    <property type="entry name" value="HTH_3"/>
    <property type="match status" value="1"/>
</dbReference>
<comment type="caution">
    <text evidence="3">The sequence shown here is derived from an EMBL/GenBank/DDBJ whole genome shotgun (WGS) entry which is preliminary data.</text>
</comment>
<dbReference type="PROSITE" id="PS50943">
    <property type="entry name" value="HTH_CROC1"/>
    <property type="match status" value="1"/>
</dbReference>
<evidence type="ECO:0000313" key="4">
    <source>
        <dbReference type="Proteomes" id="UP000250006"/>
    </source>
</evidence>
<dbReference type="Gene3D" id="1.10.260.40">
    <property type="entry name" value="lambda repressor-like DNA-binding domains"/>
    <property type="match status" value="1"/>
</dbReference>
<gene>
    <name evidence="3" type="ORF">NCTC11535_01455</name>
</gene>
<evidence type="ECO:0000313" key="3">
    <source>
        <dbReference type="EMBL" id="SPT53772.1"/>
    </source>
</evidence>
<feature type="domain" description="HTH cro/C1-type" evidence="2">
    <location>
        <begin position="7"/>
        <end position="61"/>
    </location>
</feature>
<dbReference type="InterPro" id="IPR001387">
    <property type="entry name" value="Cro/C1-type_HTH"/>
</dbReference>
<dbReference type="EMBL" id="UAPQ01000008">
    <property type="protein sequence ID" value="SPT53772.1"/>
    <property type="molecule type" value="Genomic_DNA"/>
</dbReference>
<evidence type="ECO:0000259" key="2">
    <source>
        <dbReference type="PROSITE" id="PS50943"/>
    </source>
</evidence>
<accession>A0ABY1VQT4</accession>
<feature type="region of interest" description="Disordered" evidence="1">
    <location>
        <begin position="67"/>
        <end position="86"/>
    </location>
</feature>
<dbReference type="Proteomes" id="UP000250006">
    <property type="component" value="Unassembled WGS sequence"/>
</dbReference>
<protein>
    <submittedName>
        <fullName evidence="3">Helix-turn-helix</fullName>
    </submittedName>
</protein>
<sequence length="86" mass="8322">MTIASEIKALAQEQGIPLADLAAAAGIARQTLSTKINGHSVFTVPEVVAIAAALGVSASSLVARAEGASPDAAAAPALADSAREGA</sequence>
<dbReference type="InterPro" id="IPR010982">
    <property type="entry name" value="Lambda_DNA-bd_dom_sf"/>
</dbReference>
<dbReference type="SUPFAM" id="SSF47413">
    <property type="entry name" value="lambda repressor-like DNA-binding domains"/>
    <property type="match status" value="1"/>
</dbReference>
<organism evidence="3 4">
    <name type="scientific">Actinomyces bovis</name>
    <dbReference type="NCBI Taxonomy" id="1658"/>
    <lineage>
        <taxon>Bacteria</taxon>
        <taxon>Bacillati</taxon>
        <taxon>Actinomycetota</taxon>
        <taxon>Actinomycetes</taxon>
        <taxon>Actinomycetales</taxon>
        <taxon>Actinomycetaceae</taxon>
        <taxon>Actinomyces</taxon>
    </lineage>
</organism>
<feature type="compositionally biased region" description="Low complexity" evidence="1">
    <location>
        <begin position="67"/>
        <end position="80"/>
    </location>
</feature>
<dbReference type="SMART" id="SM00530">
    <property type="entry name" value="HTH_XRE"/>
    <property type="match status" value="1"/>
</dbReference>
<evidence type="ECO:0000256" key="1">
    <source>
        <dbReference type="SAM" id="MobiDB-lite"/>
    </source>
</evidence>